<dbReference type="InterPro" id="IPR037523">
    <property type="entry name" value="VOC_core"/>
</dbReference>
<proteinExistence type="predicted"/>
<protein>
    <submittedName>
        <fullName evidence="2">Glyoxalase</fullName>
    </submittedName>
</protein>
<dbReference type="eggNOG" id="COG0346">
    <property type="taxonomic scope" value="Bacteria"/>
</dbReference>
<dbReference type="STRING" id="1385514.N782_10400"/>
<comment type="caution">
    <text evidence="2">The sequence shown here is derived from an EMBL/GenBank/DDBJ whole genome shotgun (WGS) entry which is preliminary data.</text>
</comment>
<dbReference type="AlphaFoldDB" id="A0A0A2TEB8"/>
<evidence type="ECO:0000259" key="1">
    <source>
        <dbReference type="PROSITE" id="PS51819"/>
    </source>
</evidence>
<evidence type="ECO:0000313" key="3">
    <source>
        <dbReference type="Proteomes" id="UP000030147"/>
    </source>
</evidence>
<feature type="domain" description="VOC" evidence="1">
    <location>
        <begin position="5"/>
        <end position="128"/>
    </location>
</feature>
<dbReference type="PANTHER" id="PTHR36503:SF1">
    <property type="entry name" value="BLR2520 PROTEIN"/>
    <property type="match status" value="1"/>
</dbReference>
<gene>
    <name evidence="2" type="ORF">N782_10400</name>
</gene>
<dbReference type="Gene3D" id="3.10.180.10">
    <property type="entry name" value="2,3-Dihydroxybiphenyl 1,2-Dioxygenase, domain 1"/>
    <property type="match status" value="1"/>
</dbReference>
<reference evidence="2 3" key="1">
    <citation type="journal article" date="2015" name="Stand. Genomic Sci.">
        <title>High quality draft genome sequence of the moderately halophilic bacterium Pontibacillus yanchengensis Y32(T) and comparison among Pontibacillus genomes.</title>
        <authorList>
            <person name="Huang J."/>
            <person name="Qiao Z.X."/>
            <person name="Tang J.W."/>
            <person name="Wang G."/>
        </authorList>
    </citation>
    <scope>NUCLEOTIDE SEQUENCE [LARGE SCALE GENOMIC DNA]</scope>
    <source>
        <strain evidence="2 3">Y32</strain>
    </source>
</reference>
<dbReference type="PANTHER" id="PTHR36503">
    <property type="entry name" value="BLR2520 PROTEIN"/>
    <property type="match status" value="1"/>
</dbReference>
<dbReference type="PROSITE" id="PS51819">
    <property type="entry name" value="VOC"/>
    <property type="match status" value="1"/>
</dbReference>
<dbReference type="RefSeq" id="WP_036819069.1">
    <property type="nucleotide sequence ID" value="NZ_AVBF01000023.1"/>
</dbReference>
<accession>A0A0A2TEB8</accession>
<name>A0A0A2TEB8_9BACI</name>
<dbReference type="EMBL" id="AVBF01000023">
    <property type="protein sequence ID" value="KGP72768.1"/>
    <property type="molecule type" value="Genomic_DNA"/>
</dbReference>
<organism evidence="2 3">
    <name type="scientific">Pontibacillus yanchengensis Y32</name>
    <dbReference type="NCBI Taxonomy" id="1385514"/>
    <lineage>
        <taxon>Bacteria</taxon>
        <taxon>Bacillati</taxon>
        <taxon>Bacillota</taxon>
        <taxon>Bacilli</taxon>
        <taxon>Bacillales</taxon>
        <taxon>Bacillaceae</taxon>
        <taxon>Pontibacillus</taxon>
    </lineage>
</organism>
<sequence length="142" mass="15581">MVPQRISLITLGCKNLPVLRDFYTYLGWKETGHGYQNYAVFKTAGVMLSLYPLQSLADDTGLEAPKNTSGFKGVSFSINVDTPEQVDDIINVVAEAGGNILKDPSNEGDFRSACFADPEYNVWEVAYNPGSTFDERGAMLTI</sequence>
<dbReference type="OrthoDB" id="9796521at2"/>
<dbReference type="Proteomes" id="UP000030147">
    <property type="component" value="Unassembled WGS sequence"/>
</dbReference>
<dbReference type="SUPFAM" id="SSF54593">
    <property type="entry name" value="Glyoxalase/Bleomycin resistance protein/Dihydroxybiphenyl dioxygenase"/>
    <property type="match status" value="1"/>
</dbReference>
<dbReference type="InterPro" id="IPR004360">
    <property type="entry name" value="Glyas_Fos-R_dOase_dom"/>
</dbReference>
<dbReference type="Pfam" id="PF00903">
    <property type="entry name" value="Glyoxalase"/>
    <property type="match status" value="1"/>
</dbReference>
<dbReference type="InterPro" id="IPR029068">
    <property type="entry name" value="Glyas_Bleomycin-R_OHBP_Dase"/>
</dbReference>
<keyword evidence="3" id="KW-1185">Reference proteome</keyword>
<evidence type="ECO:0000313" key="2">
    <source>
        <dbReference type="EMBL" id="KGP72768.1"/>
    </source>
</evidence>